<feature type="region of interest" description="Disordered" evidence="1">
    <location>
        <begin position="70"/>
        <end position="119"/>
    </location>
</feature>
<feature type="compositionally biased region" description="Basic and acidic residues" evidence="1">
    <location>
        <begin position="237"/>
        <end position="247"/>
    </location>
</feature>
<proteinExistence type="predicted"/>
<feature type="region of interest" description="Disordered" evidence="1">
    <location>
        <begin position="140"/>
        <end position="269"/>
    </location>
</feature>
<dbReference type="PANTHER" id="PTHR35103:SF1">
    <property type="entry name" value="OS06G0115700 PROTEIN"/>
    <property type="match status" value="1"/>
</dbReference>
<feature type="compositionally biased region" description="Polar residues" evidence="1">
    <location>
        <begin position="95"/>
        <end position="109"/>
    </location>
</feature>
<feature type="compositionally biased region" description="Basic and acidic residues" evidence="1">
    <location>
        <begin position="140"/>
        <end position="150"/>
    </location>
</feature>
<organism evidence="2 3">
    <name type="scientific">Nyssa sinensis</name>
    <dbReference type="NCBI Taxonomy" id="561372"/>
    <lineage>
        <taxon>Eukaryota</taxon>
        <taxon>Viridiplantae</taxon>
        <taxon>Streptophyta</taxon>
        <taxon>Embryophyta</taxon>
        <taxon>Tracheophyta</taxon>
        <taxon>Spermatophyta</taxon>
        <taxon>Magnoliopsida</taxon>
        <taxon>eudicotyledons</taxon>
        <taxon>Gunneridae</taxon>
        <taxon>Pentapetalae</taxon>
        <taxon>asterids</taxon>
        <taxon>Cornales</taxon>
        <taxon>Nyssaceae</taxon>
        <taxon>Nyssa</taxon>
    </lineage>
</organism>
<evidence type="ECO:0000313" key="3">
    <source>
        <dbReference type="Proteomes" id="UP000325577"/>
    </source>
</evidence>
<feature type="compositionally biased region" description="Basic and acidic residues" evidence="1">
    <location>
        <begin position="70"/>
        <end position="79"/>
    </location>
</feature>
<gene>
    <name evidence="2" type="ORF">F0562_008420</name>
</gene>
<sequence length="269" mass="29530">MVVALGPGKFYGSSLPRPRIYTDVKFNGERVDPPVSVIDPFMSWAEEAHWSMGGLRLKRHRLQGRIEGSVKKLRAEREKSLKKRQQSAAAAATDRISNSTNGSGNKNVSPSPPPAPMATKRRRFTALIDDDEDEIDEANHELERGDKMNNSDDDEGVGVRVKRTSARKLKDDFDRVAFESGLGKSRGSPGKNLNGGSNTVASRTRSRRSEKKNGDRTDVAKMVKRVNESNAKAKKLKGNDNARRVGEDAASTPALSKSPEISILNSSRC</sequence>
<protein>
    <submittedName>
        <fullName evidence="2">Uncharacterized protein</fullName>
    </submittedName>
</protein>
<name>A0A5J5AAC4_9ASTE</name>
<dbReference type="OrthoDB" id="1723663at2759"/>
<keyword evidence="3" id="KW-1185">Reference proteome</keyword>
<evidence type="ECO:0000256" key="1">
    <source>
        <dbReference type="SAM" id="MobiDB-lite"/>
    </source>
</evidence>
<reference evidence="2 3" key="1">
    <citation type="submission" date="2019-09" db="EMBL/GenBank/DDBJ databases">
        <title>A chromosome-level genome assembly of the Chinese tupelo Nyssa sinensis.</title>
        <authorList>
            <person name="Yang X."/>
            <person name="Kang M."/>
            <person name="Yang Y."/>
            <person name="Xiong H."/>
            <person name="Wang M."/>
            <person name="Zhang Z."/>
            <person name="Wang Z."/>
            <person name="Wu H."/>
            <person name="Ma T."/>
            <person name="Liu J."/>
            <person name="Xi Z."/>
        </authorList>
    </citation>
    <scope>NUCLEOTIDE SEQUENCE [LARGE SCALE GENOMIC DNA]</scope>
    <source>
        <strain evidence="2">J267</strain>
        <tissue evidence="2">Leaf</tissue>
    </source>
</reference>
<dbReference type="Proteomes" id="UP000325577">
    <property type="component" value="Linkage Group LG3"/>
</dbReference>
<accession>A0A5J5AAC4</accession>
<evidence type="ECO:0000313" key="2">
    <source>
        <dbReference type="EMBL" id="KAA8526377.1"/>
    </source>
</evidence>
<feature type="compositionally biased region" description="Basic and acidic residues" evidence="1">
    <location>
        <begin position="211"/>
        <end position="227"/>
    </location>
</feature>
<dbReference type="AlphaFoldDB" id="A0A5J5AAC4"/>
<feature type="compositionally biased region" description="Polar residues" evidence="1">
    <location>
        <begin position="194"/>
        <end position="203"/>
    </location>
</feature>
<feature type="compositionally biased region" description="Basic and acidic residues" evidence="1">
    <location>
        <begin position="168"/>
        <end position="177"/>
    </location>
</feature>
<dbReference type="EMBL" id="CM018046">
    <property type="protein sequence ID" value="KAA8526377.1"/>
    <property type="molecule type" value="Genomic_DNA"/>
</dbReference>
<dbReference type="PANTHER" id="PTHR35103">
    <property type="entry name" value="OS06G0115700 PROTEIN"/>
    <property type="match status" value="1"/>
</dbReference>